<feature type="transmembrane region" description="Helical" evidence="5">
    <location>
        <begin position="136"/>
        <end position="153"/>
    </location>
</feature>
<dbReference type="Gene3D" id="1.20.120.550">
    <property type="entry name" value="Membrane associated eicosanoid/glutathione metabolism-like domain"/>
    <property type="match status" value="1"/>
</dbReference>
<keyword evidence="3 5" id="KW-1133">Transmembrane helix</keyword>
<accession>A0A5C3ESG5</accession>
<keyword evidence="2 5" id="KW-0812">Transmembrane</keyword>
<dbReference type="SUPFAM" id="SSF161084">
    <property type="entry name" value="MAPEG domain-like"/>
    <property type="match status" value="1"/>
</dbReference>
<reference evidence="6 7" key="1">
    <citation type="submission" date="2018-03" db="EMBL/GenBank/DDBJ databases">
        <authorList>
            <person name="Guldener U."/>
        </authorList>
    </citation>
    <scope>NUCLEOTIDE SEQUENCE [LARGE SCALE GENOMIC DNA]</scope>
    <source>
        <strain evidence="6 7">DAOM196992</strain>
    </source>
</reference>
<evidence type="ECO:0000256" key="4">
    <source>
        <dbReference type="ARBA" id="ARBA00023136"/>
    </source>
</evidence>
<proteinExistence type="predicted"/>
<evidence type="ECO:0000256" key="2">
    <source>
        <dbReference type="ARBA" id="ARBA00022692"/>
    </source>
</evidence>
<dbReference type="PANTHER" id="PTHR35371:SF1">
    <property type="entry name" value="BLR7753 PROTEIN"/>
    <property type="match status" value="1"/>
</dbReference>
<evidence type="ECO:0000313" key="7">
    <source>
        <dbReference type="Proteomes" id="UP000323386"/>
    </source>
</evidence>
<dbReference type="OrthoDB" id="2122304at2759"/>
<protein>
    <submittedName>
        <fullName evidence="6">Uncharacterized protein</fullName>
    </submittedName>
</protein>
<dbReference type="Proteomes" id="UP000323386">
    <property type="component" value="Unassembled WGS sequence"/>
</dbReference>
<dbReference type="PANTHER" id="PTHR35371">
    <property type="entry name" value="INNER MEMBRANE PROTEIN"/>
    <property type="match status" value="1"/>
</dbReference>
<evidence type="ECO:0000313" key="6">
    <source>
        <dbReference type="EMBL" id="SPO35188.1"/>
    </source>
</evidence>
<sequence length="159" mass="17715">MPLDLTTTNYSFLGVPASLVLAALPHWYTIVLAELNKVQGGWSNVNPRSWVIQLSTKAATGKKLTPLEQTILRGQAAQANSFENAYLFAATIAAGNYAKLPASELNRFVAVWLVTRAIYALLYVKTQSYAKSFVRTLVFQVGIIYIFRIWFLAHKAVNF</sequence>
<dbReference type="EMBL" id="OOIP01000001">
    <property type="protein sequence ID" value="SPO35188.1"/>
    <property type="molecule type" value="Genomic_DNA"/>
</dbReference>
<organism evidence="6 7">
    <name type="scientific">Pseudozyma flocculosa</name>
    <dbReference type="NCBI Taxonomy" id="84751"/>
    <lineage>
        <taxon>Eukaryota</taxon>
        <taxon>Fungi</taxon>
        <taxon>Dikarya</taxon>
        <taxon>Basidiomycota</taxon>
        <taxon>Ustilaginomycotina</taxon>
        <taxon>Ustilaginomycetes</taxon>
        <taxon>Ustilaginales</taxon>
        <taxon>Ustilaginaceae</taxon>
        <taxon>Pseudozyma</taxon>
    </lineage>
</organism>
<evidence type="ECO:0000256" key="1">
    <source>
        <dbReference type="ARBA" id="ARBA00004370"/>
    </source>
</evidence>
<dbReference type="Pfam" id="PF01124">
    <property type="entry name" value="MAPEG"/>
    <property type="match status" value="1"/>
</dbReference>
<keyword evidence="7" id="KW-1185">Reference proteome</keyword>
<comment type="subcellular location">
    <subcellularLocation>
        <location evidence="1">Membrane</location>
    </subcellularLocation>
</comment>
<keyword evidence="4 5" id="KW-0472">Membrane</keyword>
<dbReference type="AlphaFoldDB" id="A0A5C3ESG5"/>
<evidence type="ECO:0000256" key="5">
    <source>
        <dbReference type="SAM" id="Phobius"/>
    </source>
</evidence>
<dbReference type="GO" id="GO:0016020">
    <property type="term" value="C:membrane"/>
    <property type="evidence" value="ECO:0007669"/>
    <property type="project" value="UniProtKB-SubCell"/>
</dbReference>
<name>A0A5C3ESG5_9BASI</name>
<evidence type="ECO:0000256" key="3">
    <source>
        <dbReference type="ARBA" id="ARBA00022989"/>
    </source>
</evidence>
<feature type="transmembrane region" description="Helical" evidence="5">
    <location>
        <begin position="12"/>
        <end position="33"/>
    </location>
</feature>
<dbReference type="InterPro" id="IPR023352">
    <property type="entry name" value="MAPEG-like_dom_sf"/>
</dbReference>
<dbReference type="InterPro" id="IPR001129">
    <property type="entry name" value="Membr-assoc_MAPEG"/>
</dbReference>
<gene>
    <name evidence="6" type="ORF">PSFLO_00659</name>
</gene>